<dbReference type="GO" id="GO:0005524">
    <property type="term" value="F:ATP binding"/>
    <property type="evidence" value="ECO:0007669"/>
    <property type="project" value="UniProtKB-KW"/>
</dbReference>
<dbReference type="EMBL" id="JAGSXH010000035">
    <property type="protein sequence ID" value="MBS2963831.1"/>
    <property type="molecule type" value="Genomic_DNA"/>
</dbReference>
<dbReference type="GO" id="GO:0016887">
    <property type="term" value="F:ATP hydrolysis activity"/>
    <property type="evidence" value="ECO:0007669"/>
    <property type="project" value="TreeGrafter"/>
</dbReference>
<protein>
    <submittedName>
        <fullName evidence="5">DEAD/DEAH box helicase</fullName>
    </submittedName>
</protein>
<organism evidence="5 6">
    <name type="scientific">Actinocrinis puniceicyclus</name>
    <dbReference type="NCBI Taxonomy" id="977794"/>
    <lineage>
        <taxon>Bacteria</taxon>
        <taxon>Bacillati</taxon>
        <taxon>Actinomycetota</taxon>
        <taxon>Actinomycetes</taxon>
        <taxon>Catenulisporales</taxon>
        <taxon>Actinospicaceae</taxon>
        <taxon>Actinocrinis</taxon>
    </lineage>
</organism>
<dbReference type="PANTHER" id="PTHR47962:SF5">
    <property type="entry name" value="ATP-DEPENDENT HELICASE LHR-RELATED"/>
    <property type="match status" value="1"/>
</dbReference>
<dbReference type="Pfam" id="PF00271">
    <property type="entry name" value="Helicase_C"/>
    <property type="match status" value="1"/>
</dbReference>
<keyword evidence="5" id="KW-0378">Hydrolase</keyword>
<dbReference type="NCBIfam" id="NF041067">
    <property type="entry name" value="DpdJ"/>
    <property type="match status" value="1"/>
</dbReference>
<proteinExistence type="predicted"/>
<keyword evidence="2" id="KW-0067">ATP-binding</keyword>
<sequence length="1480" mass="163098">MVDAKTLLEVLDALEDTEARALVWGLTDESWTQEQIERRIAESAPGSDPVDVLNQLLNHKLVFALDRTWPQEYRTRMSESMRLLAHLRQLFDYRFRQWQTAPALVADFRFRHEPRRFPKRDRTIADLVTHLAKQGVSDAVIDAATKIVGEGRTLSQFQVDATVRVFEAMEGRDSGVIVSAGTGSGKTLAFYLPALAYLATRRRTDGVGVLAIYPRNELLKDQLAAALDETRRLRKAGGRGLRLGTFFSPTPYKEAGDKDGPGWNKAPGGWICPFLTCRVGEGEVRCGGQLVWRFDDYASRIECLHCVKCQDVVSQDEIVLTRPAIRRRPPDLLFTTTEMLNRSLSSGENMHVFGVGPKAACTPGLILLDEVHTYEGTNGAQAAFLLRRWRRLLGKPITWVGLSATLANADRFFTDLCGLAEGAVRDVRPDIDDMEDKGREYQVVLRGDPAARTTLLSTTIQTLMLLRRVLDPKDQGIGAYGSRVFAFCDNLDTVNRLYRMYLSAEGLSPFGAPSRSDFPLAGLRMRHASLRLGPVTDWEARDDDGQQWWMPEELGFTGELLKVDRTSSQDSGVSSDADVVVTTASLEIGFDDPKVGAVVQHKAPRDIAQFLQRRGRAGRTRIQRPWTVAVLSDYGRDRIAYQDYEALLDPALPEKRLPLGNQSVRKMQAAMCLIDWAADRLDVSARDRPGNRATEMRRLFVQPPTSGPYAELRNEVVALLRDVMEGGEKRQALMRFIAASMHLSEDEVAAVCWEQPRSLLLDVVPTALRRLSSGWSAYKEGSIVPSGEQWIRDSPLPEFIPKALFSDLCLPEVAIKPQEEYDKSANTSIPVGMALNELAPGKVTLRWAVHSTRGLWVQPAADGGTLALEDGLAHHGEVLRSVPQEGGEALLVRPLITAPKVPRGDIQPTSNGRLTWQLLQEPAHTGITLHRPHTGPIADAVPNVTAYLHAGRGALRTWRYALQSTARVVHRSGLKEEVTNSFSWHGQPAAIGYEAAVDAQIVSLATPSSVAAFDLASDRPRLRQLRRDFFTDLLRRRLHALRVDPFLSRQIANTVIAAAALELSRPETNAATPSDISAWRGHVSTVLDSGAVDLDDGDDSARETNSQHQGLLDLLDSPHVSAAIAETLPLLISEPDDSWLPWLQERYVQTAAAAWQLAAQALCPEFDVDDDSIVDILTVGTTSRFILSDASIGGGGLLEALTSRLSEDPRRFDHLVVAALQPSDLEDVDRSLRRTLDLLLTDQQVAAAASNFRIAHGSRLANWQQLLAKLASFGVSLAHASVAALASRIFRPGSSAETDDLLRQCLSHWDAIEERTGFAIDHRGICNALAADPTVRSALAMAVPGGSQNDSNWANSVLLGLLWPRAEARRAASLVASNRFVDEAPLTERTLVLESLPDPAREIDVDADGWVRVLEQHITQTGRCRLVSASNNPRSLKAALHYLATTPVEMGWLHVHPRIEATTRTDGQLGLDVSLEEAPQ</sequence>
<dbReference type="SMART" id="SM00487">
    <property type="entry name" value="DEXDc"/>
    <property type="match status" value="1"/>
</dbReference>
<reference evidence="5" key="1">
    <citation type="submission" date="2021-04" db="EMBL/GenBank/DDBJ databases">
        <title>Genome based classification of Actinospica acidithermotolerans sp. nov., an actinobacterium isolated from an Indonesian hot spring.</title>
        <authorList>
            <person name="Kusuma A.B."/>
            <person name="Putra K.E."/>
            <person name="Nafisah S."/>
            <person name="Loh J."/>
            <person name="Nouioui I."/>
            <person name="Goodfellow M."/>
        </authorList>
    </citation>
    <scope>NUCLEOTIDE SEQUENCE</scope>
    <source>
        <strain evidence="5">DSM 45618</strain>
    </source>
</reference>
<dbReference type="InterPro" id="IPR001650">
    <property type="entry name" value="Helicase_C-like"/>
</dbReference>
<dbReference type="InterPro" id="IPR011545">
    <property type="entry name" value="DEAD/DEAH_box_helicase_dom"/>
</dbReference>
<dbReference type="InterPro" id="IPR014001">
    <property type="entry name" value="Helicase_ATP-bd"/>
</dbReference>
<dbReference type="InterPro" id="IPR052511">
    <property type="entry name" value="ATP-dep_Helicase"/>
</dbReference>
<keyword evidence="5" id="KW-0347">Helicase</keyword>
<evidence type="ECO:0000256" key="1">
    <source>
        <dbReference type="ARBA" id="ARBA00022741"/>
    </source>
</evidence>
<evidence type="ECO:0000259" key="4">
    <source>
        <dbReference type="PROSITE" id="PS51194"/>
    </source>
</evidence>
<dbReference type="Gene3D" id="3.40.50.300">
    <property type="entry name" value="P-loop containing nucleotide triphosphate hydrolases"/>
    <property type="match status" value="2"/>
</dbReference>
<gene>
    <name evidence="5" type="ORF">KGA66_12290</name>
</gene>
<dbReference type="SMART" id="SM00490">
    <property type="entry name" value="HELICc"/>
    <property type="match status" value="1"/>
</dbReference>
<dbReference type="GO" id="GO:0003677">
    <property type="term" value="F:DNA binding"/>
    <property type="evidence" value="ECO:0007669"/>
    <property type="project" value="TreeGrafter"/>
</dbReference>
<dbReference type="Proteomes" id="UP000677913">
    <property type="component" value="Unassembled WGS sequence"/>
</dbReference>
<dbReference type="RefSeq" id="WP_211467886.1">
    <property type="nucleotide sequence ID" value="NZ_JAGSXH010000035.1"/>
</dbReference>
<evidence type="ECO:0000313" key="5">
    <source>
        <dbReference type="EMBL" id="MBS2963831.1"/>
    </source>
</evidence>
<evidence type="ECO:0000259" key="3">
    <source>
        <dbReference type="PROSITE" id="PS51192"/>
    </source>
</evidence>
<comment type="caution">
    <text evidence="5">The sequence shown here is derived from an EMBL/GenBank/DDBJ whole genome shotgun (WGS) entry which is preliminary data.</text>
</comment>
<dbReference type="PROSITE" id="PS51192">
    <property type="entry name" value="HELICASE_ATP_BIND_1"/>
    <property type="match status" value="1"/>
</dbReference>
<keyword evidence="6" id="KW-1185">Reference proteome</keyword>
<dbReference type="GO" id="GO:0004386">
    <property type="term" value="F:helicase activity"/>
    <property type="evidence" value="ECO:0007669"/>
    <property type="project" value="UniProtKB-KW"/>
</dbReference>
<evidence type="ECO:0000313" key="6">
    <source>
        <dbReference type="Proteomes" id="UP000677913"/>
    </source>
</evidence>
<feature type="domain" description="Helicase ATP-binding" evidence="3">
    <location>
        <begin position="167"/>
        <end position="424"/>
    </location>
</feature>
<dbReference type="InterPro" id="IPR027417">
    <property type="entry name" value="P-loop_NTPase"/>
</dbReference>
<accession>A0A8J8BD89</accession>
<keyword evidence="1" id="KW-0547">Nucleotide-binding</keyword>
<feature type="domain" description="Helicase C-terminal" evidence="4">
    <location>
        <begin position="496"/>
        <end position="665"/>
    </location>
</feature>
<evidence type="ECO:0000256" key="2">
    <source>
        <dbReference type="ARBA" id="ARBA00022840"/>
    </source>
</evidence>
<dbReference type="PROSITE" id="PS51194">
    <property type="entry name" value="HELICASE_CTER"/>
    <property type="match status" value="1"/>
</dbReference>
<dbReference type="PANTHER" id="PTHR47962">
    <property type="entry name" value="ATP-DEPENDENT HELICASE LHR-RELATED-RELATED"/>
    <property type="match status" value="1"/>
</dbReference>
<dbReference type="SUPFAM" id="SSF52540">
    <property type="entry name" value="P-loop containing nucleoside triphosphate hydrolases"/>
    <property type="match status" value="1"/>
</dbReference>
<dbReference type="Pfam" id="PF00270">
    <property type="entry name" value="DEAD"/>
    <property type="match status" value="1"/>
</dbReference>
<name>A0A8J8BD89_9ACTN</name>